<dbReference type="AlphaFoldDB" id="A0A3L0W6J3"/>
<evidence type="ECO:0000313" key="2">
    <source>
        <dbReference type="EMBL" id="MHO04615.1"/>
    </source>
</evidence>
<accession>A0A3L0W6J3</accession>
<gene>
    <name evidence="2" type="ORF">D9F05_09545</name>
</gene>
<dbReference type="PROSITE" id="PS50883">
    <property type="entry name" value="EAL"/>
    <property type="match status" value="1"/>
</dbReference>
<dbReference type="InterPro" id="IPR050706">
    <property type="entry name" value="Cyclic-di-GMP_PDE-like"/>
</dbReference>
<dbReference type="SMART" id="SM00052">
    <property type="entry name" value="EAL"/>
    <property type="match status" value="1"/>
</dbReference>
<dbReference type="PANTHER" id="PTHR33121:SF70">
    <property type="entry name" value="SIGNALING PROTEIN YKOW"/>
    <property type="match status" value="1"/>
</dbReference>
<evidence type="ECO:0000259" key="1">
    <source>
        <dbReference type="PROSITE" id="PS50883"/>
    </source>
</evidence>
<dbReference type="CDD" id="cd01948">
    <property type="entry name" value="EAL"/>
    <property type="match status" value="1"/>
</dbReference>
<dbReference type="EMBL" id="RNRV01000013">
    <property type="protein sequence ID" value="MHO04615.1"/>
    <property type="molecule type" value="Genomic_DNA"/>
</dbReference>
<comment type="caution">
    <text evidence="2">The sequence shown here is derived from an EMBL/GenBank/DDBJ whole genome shotgun (WGS) entry which is preliminary data.</text>
</comment>
<proteinExistence type="predicted"/>
<feature type="domain" description="EAL" evidence="1">
    <location>
        <begin position="1"/>
        <end position="227"/>
    </location>
</feature>
<organism evidence="2">
    <name type="scientific">Escherichia coli</name>
    <dbReference type="NCBI Taxonomy" id="562"/>
    <lineage>
        <taxon>Bacteria</taxon>
        <taxon>Pseudomonadati</taxon>
        <taxon>Pseudomonadota</taxon>
        <taxon>Gammaproteobacteria</taxon>
        <taxon>Enterobacterales</taxon>
        <taxon>Enterobacteriaceae</taxon>
        <taxon>Escherichia</taxon>
    </lineage>
</organism>
<sequence length="232" mass="25892">MSSLRPVYMPIVCVQDKSLLASEALLRLGNDPVAHIDFLTDAEASGEIFRVDSWMLQQAAETVRQYGASLAVNVSPVTITSALDVYLQTLAEHRDAVPNLIFEITETRPFFSVSELLRFSAAVRDLGGRLSLDDFGAGYASLDLVPSVQPDFVKLSKEYLDRVLVDPGLLELLRRRLPAQCSLIAEHIDSDDKMRFLRLNGVQYAQGYLIGRPKPLENLDIQKYLKADHTIN</sequence>
<dbReference type="Gene3D" id="3.20.20.450">
    <property type="entry name" value="EAL domain"/>
    <property type="match status" value="1"/>
</dbReference>
<dbReference type="SUPFAM" id="SSF141868">
    <property type="entry name" value="EAL domain-like"/>
    <property type="match status" value="1"/>
</dbReference>
<dbReference type="PANTHER" id="PTHR33121">
    <property type="entry name" value="CYCLIC DI-GMP PHOSPHODIESTERASE PDEF"/>
    <property type="match status" value="1"/>
</dbReference>
<dbReference type="GO" id="GO:0071111">
    <property type="term" value="F:cyclic-guanylate-specific phosphodiesterase activity"/>
    <property type="evidence" value="ECO:0007669"/>
    <property type="project" value="InterPro"/>
</dbReference>
<protein>
    <submittedName>
        <fullName evidence="2">EAL domain-containing protein</fullName>
    </submittedName>
</protein>
<dbReference type="Pfam" id="PF00563">
    <property type="entry name" value="EAL"/>
    <property type="match status" value="1"/>
</dbReference>
<dbReference type="InterPro" id="IPR001633">
    <property type="entry name" value="EAL_dom"/>
</dbReference>
<reference evidence="2" key="1">
    <citation type="submission" date="2018-10" db="EMBL/GenBank/DDBJ databases">
        <authorList>
            <consortium name="NARMS: The National Antimicrobial Resistance Monitoring System"/>
        </authorList>
    </citation>
    <scope>NUCLEOTIDE SEQUENCE [LARGE SCALE GENOMIC DNA]</scope>
    <source>
        <strain evidence="2">CVM N17EC0388</strain>
    </source>
</reference>
<name>A0A3L0W6J3_ECOLX</name>
<dbReference type="InterPro" id="IPR035919">
    <property type="entry name" value="EAL_sf"/>
</dbReference>